<proteinExistence type="predicted"/>
<dbReference type="Proteomes" id="UP000476064">
    <property type="component" value="Chromosome"/>
</dbReference>
<dbReference type="AlphaFoldDB" id="A0A6C0G430"/>
<keyword evidence="2" id="KW-1185">Reference proteome</keyword>
<accession>A0A6C0G430</accession>
<dbReference type="RefSeq" id="WP_162359003.1">
    <property type="nucleotide sequence ID" value="NZ_CP048209.1"/>
</dbReference>
<dbReference type="EMBL" id="CP048209">
    <property type="protein sequence ID" value="QHT62571.1"/>
    <property type="molecule type" value="Genomic_DNA"/>
</dbReference>
<dbReference type="KEGG" id="plyc:GXP70_23040"/>
<name>A0A6C0G430_9BACL</name>
<evidence type="ECO:0000313" key="1">
    <source>
        <dbReference type="EMBL" id="QHT62571.1"/>
    </source>
</evidence>
<gene>
    <name evidence="1" type="ORF">GXP70_23040</name>
</gene>
<evidence type="ECO:0000313" key="2">
    <source>
        <dbReference type="Proteomes" id="UP000476064"/>
    </source>
</evidence>
<organism evidence="1 2">
    <name type="scientific">Paenibacillus lycopersici</name>
    <dbReference type="NCBI Taxonomy" id="2704462"/>
    <lineage>
        <taxon>Bacteria</taxon>
        <taxon>Bacillati</taxon>
        <taxon>Bacillota</taxon>
        <taxon>Bacilli</taxon>
        <taxon>Bacillales</taxon>
        <taxon>Paenibacillaceae</taxon>
        <taxon>Paenibacillus</taxon>
    </lineage>
</organism>
<reference evidence="1 2" key="1">
    <citation type="submission" date="2020-01" db="EMBL/GenBank/DDBJ databases">
        <title>Paenibacillus sp. nov., isolated from tomato rhizosphere.</title>
        <authorList>
            <person name="Weon H.-Y."/>
            <person name="Lee S.A."/>
        </authorList>
    </citation>
    <scope>NUCLEOTIDE SEQUENCE [LARGE SCALE GENOMIC DNA]</scope>
    <source>
        <strain evidence="1 2">12200R-189</strain>
    </source>
</reference>
<sequence>MSFLKGLGQFAGEVTGKVLGGTVRVVGEVAGSEFIKDIGNSVEKVTIETGKTVGQLASGTFDVAKGVITQNEGAVDQGVHDIGGAVRHTAAGVVSSAQYVYDNGKDIVAGLQADDMERVKQGAKGIVKAAAVGVIAIGVIDFVDGPDGHDSAGISADADNGGAGGET</sequence>
<protein>
    <submittedName>
        <fullName evidence="1">Uncharacterized protein</fullName>
    </submittedName>
</protein>